<organism evidence="2 3">
    <name type="scientific">Gracilibacillus ureilyticus</name>
    <dbReference type="NCBI Taxonomy" id="531814"/>
    <lineage>
        <taxon>Bacteria</taxon>
        <taxon>Bacillati</taxon>
        <taxon>Bacillota</taxon>
        <taxon>Bacilli</taxon>
        <taxon>Bacillales</taxon>
        <taxon>Bacillaceae</taxon>
        <taxon>Gracilibacillus</taxon>
    </lineage>
</organism>
<dbReference type="SUPFAM" id="SSF55729">
    <property type="entry name" value="Acyl-CoA N-acyltransferases (Nat)"/>
    <property type="match status" value="1"/>
</dbReference>
<dbReference type="OrthoDB" id="4016818at2"/>
<dbReference type="SUPFAM" id="SSF81923">
    <property type="entry name" value="Double Clp-N motif"/>
    <property type="match status" value="1"/>
</dbReference>
<accession>A0A1H9VUX0</accession>
<name>A0A1H9VUX0_9BACI</name>
<evidence type="ECO:0000313" key="2">
    <source>
        <dbReference type="EMBL" id="SES25331.1"/>
    </source>
</evidence>
<feature type="domain" description="N-acetyltransferase" evidence="1">
    <location>
        <begin position="155"/>
        <end position="286"/>
    </location>
</feature>
<dbReference type="InterPro" id="IPR004176">
    <property type="entry name" value="Clp_R_N"/>
</dbReference>
<dbReference type="GO" id="GO:0016747">
    <property type="term" value="F:acyltransferase activity, transferring groups other than amino-acyl groups"/>
    <property type="evidence" value="ECO:0007669"/>
    <property type="project" value="InterPro"/>
</dbReference>
<dbReference type="Pfam" id="PF00583">
    <property type="entry name" value="Acetyltransf_1"/>
    <property type="match status" value="1"/>
</dbReference>
<dbReference type="EMBL" id="FOGL01000028">
    <property type="protein sequence ID" value="SES25331.1"/>
    <property type="molecule type" value="Genomic_DNA"/>
</dbReference>
<dbReference type="Gene3D" id="3.40.630.30">
    <property type="match status" value="1"/>
</dbReference>
<dbReference type="CDD" id="cd04301">
    <property type="entry name" value="NAT_SF"/>
    <property type="match status" value="1"/>
</dbReference>
<gene>
    <name evidence="2" type="ORF">SAMN04487944_12810</name>
</gene>
<reference evidence="2 3" key="1">
    <citation type="submission" date="2016-10" db="EMBL/GenBank/DDBJ databases">
        <authorList>
            <person name="de Groot N.N."/>
        </authorList>
    </citation>
    <scope>NUCLEOTIDE SEQUENCE [LARGE SCALE GENOMIC DNA]</scope>
    <source>
        <strain evidence="2 3">CGMCC 1.7727</strain>
    </source>
</reference>
<dbReference type="InterPro" id="IPR000182">
    <property type="entry name" value="GNAT_dom"/>
</dbReference>
<sequence length="286" mass="32378">MLRFTDRMQRIIKEADNLALSNVGQVVTPGHLLYACLNEKTGALGEIRLKISLDLNVLKSVVSNTENFSYSPSRYFNSMISEEAARIFDVAKTHMNHYNQIYLNEDHLLKALLKSGTVDYLITDEDKQMIITLGTTSRDMITHLKDYTFPVTPTETIQKVSKKDENLLTDFIENHFPNWLHTVQQAFLSNKQNIYIACNDADEIIGFACYDTYQNKKGYFGPMGVAEDCRIKGIGSSLLHHCLRDMKEIGYEYAIIGGAGPLEFYEKTCGAVVIPMMEGTRCKKTS</sequence>
<evidence type="ECO:0000259" key="1">
    <source>
        <dbReference type="PROSITE" id="PS51186"/>
    </source>
</evidence>
<keyword evidence="3" id="KW-1185">Reference proteome</keyword>
<dbReference type="InterPro" id="IPR016181">
    <property type="entry name" value="Acyl_CoA_acyltransferase"/>
</dbReference>
<dbReference type="Pfam" id="PF02861">
    <property type="entry name" value="Clp_N"/>
    <property type="match status" value="1"/>
</dbReference>
<dbReference type="Proteomes" id="UP000199687">
    <property type="component" value="Unassembled WGS sequence"/>
</dbReference>
<dbReference type="InterPro" id="IPR036628">
    <property type="entry name" value="Clp_N_dom_sf"/>
</dbReference>
<dbReference type="PROSITE" id="PS51186">
    <property type="entry name" value="GNAT"/>
    <property type="match status" value="1"/>
</dbReference>
<dbReference type="AlphaFoldDB" id="A0A1H9VUX0"/>
<dbReference type="STRING" id="531814.SAMN04487944_12810"/>
<proteinExistence type="predicted"/>
<dbReference type="RefSeq" id="WP_089744159.1">
    <property type="nucleotide sequence ID" value="NZ_FOGL01000028.1"/>
</dbReference>
<protein>
    <submittedName>
        <fullName evidence="2">Clp amino terminal domain-containing protein, pathogenicity island component</fullName>
    </submittedName>
</protein>
<evidence type="ECO:0000313" key="3">
    <source>
        <dbReference type="Proteomes" id="UP000199687"/>
    </source>
</evidence>
<dbReference type="Gene3D" id="1.10.1780.10">
    <property type="entry name" value="Clp, N-terminal domain"/>
    <property type="match status" value="1"/>
</dbReference>